<gene>
    <name evidence="2" type="ORF">F0L74_03510</name>
</gene>
<accession>A0A5B2W2S3</accession>
<dbReference type="Gene3D" id="1.20.1260.10">
    <property type="match status" value="1"/>
</dbReference>
<evidence type="ECO:0000313" key="3">
    <source>
        <dbReference type="Proteomes" id="UP000324611"/>
    </source>
</evidence>
<organism evidence="2 3">
    <name type="scientific">Chitinophaga agrisoli</name>
    <dbReference type="NCBI Taxonomy" id="2607653"/>
    <lineage>
        <taxon>Bacteria</taxon>
        <taxon>Pseudomonadati</taxon>
        <taxon>Bacteroidota</taxon>
        <taxon>Chitinophagia</taxon>
        <taxon>Chitinophagales</taxon>
        <taxon>Chitinophagaceae</taxon>
        <taxon>Chitinophaga</taxon>
    </lineage>
</organism>
<feature type="domain" description="DUF2383" evidence="1">
    <location>
        <begin position="7"/>
        <end position="115"/>
    </location>
</feature>
<dbReference type="SUPFAM" id="SSF47240">
    <property type="entry name" value="Ferritin-like"/>
    <property type="match status" value="1"/>
</dbReference>
<reference evidence="2 3" key="1">
    <citation type="submission" date="2019-09" db="EMBL/GenBank/DDBJ databases">
        <title>Chitinophaga ginsengihumi sp. nov., isolated from soil of ginseng rhizosphere.</title>
        <authorList>
            <person name="Lee J."/>
        </authorList>
    </citation>
    <scope>NUCLEOTIDE SEQUENCE [LARGE SCALE GENOMIC DNA]</scope>
    <source>
        <strain evidence="2 3">BN140078</strain>
    </source>
</reference>
<dbReference type="InterPro" id="IPR011971">
    <property type="entry name" value="CHP02284"/>
</dbReference>
<keyword evidence="3" id="KW-1185">Reference proteome</keyword>
<name>A0A5B2W2S3_9BACT</name>
<dbReference type="NCBIfam" id="TIGR02284">
    <property type="entry name" value="PA2169 family four-helix-bundle protein"/>
    <property type="match status" value="1"/>
</dbReference>
<dbReference type="InterPro" id="IPR009078">
    <property type="entry name" value="Ferritin-like_SF"/>
</dbReference>
<evidence type="ECO:0000259" key="1">
    <source>
        <dbReference type="Pfam" id="PF09537"/>
    </source>
</evidence>
<evidence type="ECO:0000313" key="2">
    <source>
        <dbReference type="EMBL" id="KAA2245040.1"/>
    </source>
</evidence>
<dbReference type="Pfam" id="PF09537">
    <property type="entry name" value="DUF2383"/>
    <property type="match status" value="1"/>
</dbReference>
<dbReference type="RefSeq" id="WP_149836436.1">
    <property type="nucleotide sequence ID" value="NZ_VUOC01000001.1"/>
</dbReference>
<comment type="caution">
    <text evidence="2">The sequence shown here is derived from an EMBL/GenBank/DDBJ whole genome shotgun (WGS) entry which is preliminary data.</text>
</comment>
<dbReference type="InterPro" id="IPR016920">
    <property type="entry name" value="UCP029477"/>
</dbReference>
<dbReference type="AlphaFoldDB" id="A0A5B2W2S3"/>
<protein>
    <submittedName>
        <fullName evidence="2">PA2169 family four-helix-bundle protein</fullName>
    </submittedName>
</protein>
<dbReference type="PIRSF" id="PIRSF029477">
    <property type="entry name" value="UCP029477"/>
    <property type="match status" value="1"/>
</dbReference>
<dbReference type="InterPro" id="IPR019052">
    <property type="entry name" value="DUF2383"/>
</dbReference>
<reference evidence="2 3" key="2">
    <citation type="submission" date="2019-09" db="EMBL/GenBank/DDBJ databases">
        <authorList>
            <person name="Jin C."/>
        </authorList>
    </citation>
    <scope>NUCLEOTIDE SEQUENCE [LARGE SCALE GENOMIC DNA]</scope>
    <source>
        <strain evidence="2 3">BN140078</strain>
    </source>
</reference>
<proteinExistence type="predicted"/>
<dbReference type="EMBL" id="VUOC01000001">
    <property type="protein sequence ID" value="KAA2245040.1"/>
    <property type="molecule type" value="Genomic_DNA"/>
</dbReference>
<dbReference type="InterPro" id="IPR012347">
    <property type="entry name" value="Ferritin-like"/>
</dbReference>
<dbReference type="Proteomes" id="UP000324611">
    <property type="component" value="Unassembled WGS sequence"/>
</dbReference>
<sequence>MIMYTDLIKTMNDLVRVNNDRAAGYDTAVAQTEDPGLKHIFQSMADQSREYGFELNRHIKEVGGEEETDTSVAGDLYRTWMDMKADFTANSDDSILASCEYGEDVTLKVYNMALTNDIEIPQNILDIITRQFGELKLSHDRIRKYRDLNKELKK</sequence>